<dbReference type="InterPro" id="IPR001584">
    <property type="entry name" value="Integrase_cat-core"/>
</dbReference>
<dbReference type="Pfam" id="PF07727">
    <property type="entry name" value="RVT_2"/>
    <property type="match status" value="1"/>
</dbReference>
<comment type="caution">
    <text evidence="3">The sequence shown here is derived from an EMBL/GenBank/DDBJ whole genome shotgun (WGS) entry which is preliminary data.</text>
</comment>
<keyword evidence="4" id="KW-1185">Reference proteome</keyword>
<feature type="region of interest" description="Disordered" evidence="1">
    <location>
        <begin position="1867"/>
        <end position="1886"/>
    </location>
</feature>
<protein>
    <recommendedName>
        <fullName evidence="2">Integrase catalytic domain-containing protein</fullName>
    </recommendedName>
</protein>
<feature type="region of interest" description="Disordered" evidence="1">
    <location>
        <begin position="2076"/>
        <end position="2135"/>
    </location>
</feature>
<evidence type="ECO:0000259" key="2">
    <source>
        <dbReference type="PROSITE" id="PS50994"/>
    </source>
</evidence>
<feature type="compositionally biased region" description="Low complexity" evidence="1">
    <location>
        <begin position="2091"/>
        <end position="2124"/>
    </location>
</feature>
<feature type="compositionally biased region" description="Basic and acidic residues" evidence="1">
    <location>
        <begin position="1524"/>
        <end position="1536"/>
    </location>
</feature>
<proteinExistence type="predicted"/>
<evidence type="ECO:0000313" key="3">
    <source>
        <dbReference type="EMBL" id="CAK0824918.1"/>
    </source>
</evidence>
<feature type="region of interest" description="Disordered" evidence="1">
    <location>
        <begin position="399"/>
        <end position="424"/>
    </location>
</feature>
<feature type="domain" description="Integrase catalytic" evidence="2">
    <location>
        <begin position="1175"/>
        <end position="1342"/>
    </location>
</feature>
<reference evidence="3" key="1">
    <citation type="submission" date="2023-10" db="EMBL/GenBank/DDBJ databases">
        <authorList>
            <person name="Chen Y."/>
            <person name="Shah S."/>
            <person name="Dougan E. K."/>
            <person name="Thang M."/>
            <person name="Chan C."/>
        </authorList>
    </citation>
    <scope>NUCLEOTIDE SEQUENCE [LARGE SCALE GENOMIC DNA]</scope>
</reference>
<dbReference type="InterPro" id="IPR013103">
    <property type="entry name" value="RVT_2"/>
</dbReference>
<dbReference type="InterPro" id="IPR012337">
    <property type="entry name" value="RNaseH-like_sf"/>
</dbReference>
<evidence type="ECO:0000313" key="4">
    <source>
        <dbReference type="Proteomes" id="UP001189429"/>
    </source>
</evidence>
<feature type="compositionally biased region" description="Acidic residues" evidence="1">
    <location>
        <begin position="324"/>
        <end position="335"/>
    </location>
</feature>
<feature type="compositionally biased region" description="Low complexity" evidence="1">
    <location>
        <begin position="412"/>
        <end position="424"/>
    </location>
</feature>
<sequence length="2157" mass="241488">MENANQHIPTWNGSAATWERCQQNVMNYVDGTKWEDRYLCGPRLVARLSGPAATACIGRPRGWLSSMWGADKLLEHLQQTVMRQPVEDVGHYMEEYFVKLRRRRGEGMAEYCLRVHESYQRLRVALARMIGKTEIVKTPATTATAFDEWPVDVGSGLWHRIGGGEEGTVADAEPDEVRDWEVEGGADGQDWRRRQRWWQGGWNDGHWQQRGFDRESQGTFPTHDLPEVLPSIIRGWYLLHRAGLDGGEIAAVIGSCRGDFTVDSVESALRTQWPSDENLKGRDYRKSKFIRQQVAAAAFYGEDAQTWNGEEERDHALVTSVAEAEPEEDGDEGDDSAFANAIDEEEEAFAQFQASQRRLQEARQQINKHRTGRRFFNNNGASRSDGRQGPCLKCGGAHRTGACPDRGDPKLAGRAPGPRGPPQQGETFNGLVLTAEIVDGDCVDLNNSVDLDDPEIKMAYIVSRTTEMGHGIMDSGATKTIGGIEAVEALNELLIARGHPPMEVDLTDRPVHKFGNGEVKRVLCRVKFKLQVEGVYVSFLVHAVDAPGIPILVSIETLRQLGAVIDFEAGIGVFKSIDPHRMISFQRSRTGHLLIDLACDLLGDVGVTDRPGDCILSRGVASLSSQAPLPALGDTVEEAPDSKMGSEWDLEELCWNPVYYLLFETGNSRDLKGWFEGASLEMHGHPHTSTMRKAELQAELCQWDEDCRHMTVEMLRARLRQIHKAMPLEMRPTSMHKKKAELTKDAEEVGCVLTGKETKGDLQILIVERHKDLGVQVSPSEVIPFGRHRGKTYLHLFEKEREYAGWLVSMKDPRFKKLTDWLVSKGLKAEDMMNKEKFELPQPEVKYEKSESPWFVVKDVKEESAQRIPNRPTMKRLCHEEPVRMEDVKTREDQIIDLLGDMKNQMHALTSRVQKATWLAGHLDKSVTPAWSLLTDTAKVKLMEVLQSRKKSKRLIRNCLILVMDQVADQGHVHWEWPKDLSPYRWPELRQVFRDAEMQPTVCDGCMLGVKAIDTGLAMQKPWEIWSTSSVLRQRLAVRCDGRHSHSPCVGGARTAATAYYPDEFVRRAVRAMLHEPGYMEIKRHIEEQEGENDLELGYAVSKSDAEIDANTLRKVEISARRIHAACGHCPFAQVAKSLAAKGADKRIVDHVRQMRCSACDESQKHCPPRPVGSADEVPKKWAVLQSDLAEWEDPCTHEKFKMVLYLDMGSRLGVGHTLYKMVKSRNATAEDLKYSIWSRWIGYFGRPRVLQVDPEGAWMSNAIRENLEGSGIQMDPIPGQAHWQIGGVERLISLIKDTMTVLAKEHPGRSCEEYLARAMAAYNEFDRHRGFSPLQVALGRAPDLDGAFIDVPGDPINLPALESEAIDAEFGNNFQLMRKAQEELLRWIYGERARRAAHARSRRLRVYTPGTLVYYFRNPKSSSMTGRFYGPARVLASETVHRHGEAQARPRVWLNACGRLIRCDPCQLRDASDREIAEHDILHGAELPWTFNQLTSNLRPGQYEDLAEDERLIPSDRDYDEDKSDRQLAKDEKEQSALLVESESESCFWAKEDSAVEIEITLPEGARACTAVRDLGAFVATQLRRQRAEVRERSLSADDLAKFKKAKSKEAQEWIKEMVLEALPEHVRVPADRLMRLRWVLTWKIDPSEPGGRKAKARLVILGYQDPDLTTEESYAPTATRTARQVFLQKAAHLRMRVAKGDVKSAFLQGEELDRDLFVRPTGDIAEFLGLRPGQVAILKKSAYGLVQAPRAWHQAVNKKLQELGWRQLESDPCVWILTRFISDGQPEYIIGMALSHVDDFLFAGRDGDDVWTRAKKSIMDAFRWTEWEYGKFTQCGVDIYQREDYSFRLDQKTYLEQIVEIEVPPDRRRQPSSPVTSSEKSQFRAATGSLQWKGTQTGPDILAELSLLQSKTESCIVEDLLKVNKLIKRAKEGNNRFLEVFSFPEKESLAVVGGAAGKKNVQSCFGGQLEGRVADLSSGLVQAEQVNNQLVQEINREMAGPPQVEIAKLGVACILAGEEGYDISGSDLEETSERAAKLKSGLQEAARNLLGEAVARAKAFQEEQSALLARLAAKRRRPDVGPGAGGDQPGAAAPAATPSATPGTEGGATAAEEGPPVVVESGESPDEAVALHPAVHARAAKILQPGKSAPAPPTS</sequence>
<dbReference type="Proteomes" id="UP001189429">
    <property type="component" value="Unassembled WGS sequence"/>
</dbReference>
<gene>
    <name evidence="3" type="ORF">PCOR1329_LOCUS25188</name>
</gene>
<evidence type="ECO:0000256" key="1">
    <source>
        <dbReference type="SAM" id="MobiDB-lite"/>
    </source>
</evidence>
<feature type="region of interest" description="Disordered" evidence="1">
    <location>
        <begin position="306"/>
        <end position="336"/>
    </location>
</feature>
<dbReference type="SUPFAM" id="SSF53098">
    <property type="entry name" value="Ribonuclease H-like"/>
    <property type="match status" value="1"/>
</dbReference>
<organism evidence="3 4">
    <name type="scientific">Prorocentrum cordatum</name>
    <dbReference type="NCBI Taxonomy" id="2364126"/>
    <lineage>
        <taxon>Eukaryota</taxon>
        <taxon>Sar</taxon>
        <taxon>Alveolata</taxon>
        <taxon>Dinophyceae</taxon>
        <taxon>Prorocentrales</taxon>
        <taxon>Prorocentraceae</taxon>
        <taxon>Prorocentrum</taxon>
    </lineage>
</organism>
<dbReference type="EMBL" id="CAUYUJ010008779">
    <property type="protein sequence ID" value="CAK0824918.1"/>
    <property type="molecule type" value="Genomic_DNA"/>
</dbReference>
<accession>A0ABN9S1L0</accession>
<dbReference type="Gene3D" id="3.30.420.10">
    <property type="entry name" value="Ribonuclease H-like superfamily/Ribonuclease H"/>
    <property type="match status" value="1"/>
</dbReference>
<feature type="compositionally biased region" description="Polar residues" evidence="1">
    <location>
        <begin position="1873"/>
        <end position="1882"/>
    </location>
</feature>
<dbReference type="PROSITE" id="PS50994">
    <property type="entry name" value="INTEGRASE"/>
    <property type="match status" value="1"/>
</dbReference>
<name>A0ABN9S1L0_9DINO</name>
<dbReference type="InterPro" id="IPR036397">
    <property type="entry name" value="RNaseH_sf"/>
</dbReference>
<feature type="region of interest" description="Disordered" evidence="1">
    <location>
        <begin position="1506"/>
        <end position="1538"/>
    </location>
</feature>